<gene>
    <name evidence="2" type="ORF">CR194_03205</name>
</gene>
<name>A0A323TYD6_9BACI</name>
<dbReference type="Pfam" id="PF22819">
    <property type="entry name" value="TcaA_5th"/>
    <property type="match status" value="1"/>
</dbReference>
<dbReference type="AlphaFoldDB" id="A0A323TYD6"/>
<reference evidence="2 3" key="1">
    <citation type="submission" date="2017-10" db="EMBL/GenBank/DDBJ databases">
        <title>Bacillus sp. nov., a halophilic bacterium isolated from a Keqin Lake.</title>
        <authorList>
            <person name="Wang H."/>
        </authorList>
    </citation>
    <scope>NUCLEOTIDE SEQUENCE [LARGE SCALE GENOMIC DNA]</scope>
    <source>
        <strain evidence="2 3">KQ-12</strain>
    </source>
</reference>
<evidence type="ECO:0000259" key="1">
    <source>
        <dbReference type="Pfam" id="PF22819"/>
    </source>
</evidence>
<evidence type="ECO:0000313" key="3">
    <source>
        <dbReference type="Proteomes" id="UP000248214"/>
    </source>
</evidence>
<evidence type="ECO:0000313" key="2">
    <source>
        <dbReference type="EMBL" id="PYZ94555.1"/>
    </source>
</evidence>
<proteinExistence type="predicted"/>
<dbReference type="Proteomes" id="UP000248214">
    <property type="component" value="Unassembled WGS sequence"/>
</dbReference>
<sequence length="151" mass="18140">MKKITILIMVMILFTMGCDEEDHWENVNDDETSQEIIELMEDYKLAWEESLSTQSYSIMESYFVGNSQVFHMERKQHQQLTGERKIERFLEADDIEIEVNQFDEYRVRWNETVEIDQLDSIYEETRARNYYLGEGRNGFRIIAIERSDEVS</sequence>
<dbReference type="OrthoDB" id="2885721at2"/>
<accession>A0A323TYD6</accession>
<dbReference type="PROSITE" id="PS51257">
    <property type="entry name" value="PROKAR_LIPOPROTEIN"/>
    <property type="match status" value="1"/>
</dbReference>
<comment type="caution">
    <text evidence="2">The sequence shown here is derived from an EMBL/GenBank/DDBJ whole genome shotgun (WGS) entry which is preliminary data.</text>
</comment>
<keyword evidence="3" id="KW-1185">Reference proteome</keyword>
<protein>
    <recommendedName>
        <fullName evidence="1">TcaA protein NTF2-like domain-containing protein</fullName>
    </recommendedName>
</protein>
<dbReference type="RefSeq" id="WP_110608188.1">
    <property type="nucleotide sequence ID" value="NZ_PDOD01000001.1"/>
</dbReference>
<organism evidence="2 3">
    <name type="scientific">Salipaludibacillus keqinensis</name>
    <dbReference type="NCBI Taxonomy" id="2045207"/>
    <lineage>
        <taxon>Bacteria</taxon>
        <taxon>Bacillati</taxon>
        <taxon>Bacillota</taxon>
        <taxon>Bacilli</taxon>
        <taxon>Bacillales</taxon>
        <taxon>Bacillaceae</taxon>
    </lineage>
</organism>
<feature type="domain" description="TcaA protein NTF2-like" evidence="1">
    <location>
        <begin position="33"/>
        <end position="144"/>
    </location>
</feature>
<dbReference type="EMBL" id="PDOD01000001">
    <property type="protein sequence ID" value="PYZ94555.1"/>
    <property type="molecule type" value="Genomic_DNA"/>
</dbReference>
<dbReference type="InterPro" id="IPR054528">
    <property type="entry name" value="TcaA_5th"/>
</dbReference>